<name>A0A0M6XU15_9RHOB</name>
<protein>
    <submittedName>
        <fullName evidence="1">Uncharacterized protein</fullName>
    </submittedName>
</protein>
<accession>A0A0M6XU15</accession>
<dbReference type="STRING" id="282197.SAMN04488517_102609"/>
<keyword evidence="2" id="KW-1185">Reference proteome</keyword>
<dbReference type="RefSeq" id="WP_055683144.1">
    <property type="nucleotide sequence ID" value="NZ_CANMUL010000001.1"/>
</dbReference>
<reference evidence="1 2" key="1">
    <citation type="submission" date="2015-07" db="EMBL/GenBank/DDBJ databases">
        <authorList>
            <person name="Noorani M."/>
        </authorList>
    </citation>
    <scope>NUCLEOTIDE SEQUENCE [LARGE SCALE GENOMIC DNA]</scope>
    <source>
        <strain evidence="1 2">CECT 5088</strain>
    </source>
</reference>
<evidence type="ECO:0000313" key="2">
    <source>
        <dbReference type="Proteomes" id="UP000048908"/>
    </source>
</evidence>
<sequence>MLRAFNPVLAVGPCFASDAEFRKARQALAREGMTLLSARTQDEAALMLCETAPSVVMIHLSLDDGSPLAVADFANYRRPDARVILLGGGGLMADGSLFAHVGNAHALISGDMPPTDLTALIAFHAGAASMMH</sequence>
<gene>
    <name evidence="1" type="ORF">JAN5088_02559</name>
</gene>
<organism evidence="1 2">
    <name type="scientific">Jannaschia rubra</name>
    <dbReference type="NCBI Taxonomy" id="282197"/>
    <lineage>
        <taxon>Bacteria</taxon>
        <taxon>Pseudomonadati</taxon>
        <taxon>Pseudomonadota</taxon>
        <taxon>Alphaproteobacteria</taxon>
        <taxon>Rhodobacterales</taxon>
        <taxon>Roseobacteraceae</taxon>
        <taxon>Jannaschia</taxon>
    </lineage>
</organism>
<dbReference type="EMBL" id="CXPG01000020">
    <property type="protein sequence ID" value="CTQ33773.1"/>
    <property type="molecule type" value="Genomic_DNA"/>
</dbReference>
<dbReference type="Proteomes" id="UP000048908">
    <property type="component" value="Unassembled WGS sequence"/>
</dbReference>
<dbReference type="OrthoDB" id="7874292at2"/>
<dbReference type="AlphaFoldDB" id="A0A0M6XU15"/>
<proteinExistence type="predicted"/>
<evidence type="ECO:0000313" key="1">
    <source>
        <dbReference type="EMBL" id="CTQ33773.1"/>
    </source>
</evidence>